<name>A0A014M4R5_9GAMM</name>
<organism evidence="1 2">
    <name type="scientific">Erwinia mallotivora</name>
    <dbReference type="NCBI Taxonomy" id="69222"/>
    <lineage>
        <taxon>Bacteria</taxon>
        <taxon>Pseudomonadati</taxon>
        <taxon>Pseudomonadota</taxon>
        <taxon>Gammaproteobacteria</taxon>
        <taxon>Enterobacterales</taxon>
        <taxon>Erwiniaceae</taxon>
        <taxon>Erwinia</taxon>
    </lineage>
</organism>
<sequence>MQNDDSKRCLNISPVKEVSACLHSSEMEKKREYNNAYTAFIKNINLNKKDFINYDDVINGISKAKEFYDGYIRNECFAFASQLIKDSPAYQGIYSQCMINFYRQRIDFYKTYDFE</sequence>
<reference evidence="1 2" key="1">
    <citation type="submission" date="2014-02" db="EMBL/GenBank/DDBJ databases">
        <title>Draft genome of Erwinia mallotivora strain BT-MARDI, a papaya dieback pathogen.</title>
        <authorList>
            <person name="Redzuan R."/>
            <person name="Abu Bakar N."/>
            <person name="Badrun R."/>
            <person name="Mohd Raih M.F."/>
            <person name="Rozano L."/>
            <person name="Mat Amin N."/>
        </authorList>
    </citation>
    <scope>NUCLEOTIDE SEQUENCE [LARGE SCALE GENOMIC DNA]</scope>
    <source>
        <strain evidence="1 2">BT-MARDI</strain>
    </source>
</reference>
<dbReference type="Gene3D" id="1.20.1270.180">
    <property type="match status" value="1"/>
</dbReference>
<dbReference type="RefSeq" id="WP_052018661.1">
    <property type="nucleotide sequence ID" value="NZ_JFHN01000022.1"/>
</dbReference>
<protein>
    <submittedName>
        <fullName evidence="1">Uncharacterized protein</fullName>
    </submittedName>
</protein>
<evidence type="ECO:0000313" key="1">
    <source>
        <dbReference type="EMBL" id="EXU76801.1"/>
    </source>
</evidence>
<dbReference type="PATRIC" id="fig|69222.5.peg.692"/>
<accession>A0A014M4R5</accession>
<dbReference type="EMBL" id="JFHN01000022">
    <property type="protein sequence ID" value="EXU76801.1"/>
    <property type="molecule type" value="Genomic_DNA"/>
</dbReference>
<dbReference type="Proteomes" id="UP000019918">
    <property type="component" value="Unassembled WGS sequence"/>
</dbReference>
<dbReference type="AlphaFoldDB" id="A0A014M4R5"/>
<evidence type="ECO:0000313" key="2">
    <source>
        <dbReference type="Proteomes" id="UP000019918"/>
    </source>
</evidence>
<keyword evidence="2" id="KW-1185">Reference proteome</keyword>
<comment type="caution">
    <text evidence="1">The sequence shown here is derived from an EMBL/GenBank/DDBJ whole genome shotgun (WGS) entry which is preliminary data.</text>
</comment>
<proteinExistence type="predicted"/>
<dbReference type="STRING" id="69222.BG55_03305"/>
<dbReference type="OrthoDB" id="6556339at2"/>
<gene>
    <name evidence="1" type="ORF">BG55_03305</name>
</gene>